<organism evidence="7 8">
    <name type="scientific">Sparassis crispa</name>
    <dbReference type="NCBI Taxonomy" id="139825"/>
    <lineage>
        <taxon>Eukaryota</taxon>
        <taxon>Fungi</taxon>
        <taxon>Dikarya</taxon>
        <taxon>Basidiomycota</taxon>
        <taxon>Agaricomycotina</taxon>
        <taxon>Agaricomycetes</taxon>
        <taxon>Polyporales</taxon>
        <taxon>Sparassidaceae</taxon>
        <taxon>Sparassis</taxon>
    </lineage>
</organism>
<evidence type="ECO:0000256" key="4">
    <source>
        <dbReference type="PROSITE-ProRule" id="PRU00176"/>
    </source>
</evidence>
<keyword evidence="8" id="KW-1185">Reference proteome</keyword>
<feature type="compositionally biased region" description="Acidic residues" evidence="5">
    <location>
        <begin position="242"/>
        <end position="263"/>
    </location>
</feature>
<feature type="compositionally biased region" description="Basic and acidic residues" evidence="5">
    <location>
        <begin position="231"/>
        <end position="240"/>
    </location>
</feature>
<evidence type="ECO:0000313" key="8">
    <source>
        <dbReference type="Proteomes" id="UP000287166"/>
    </source>
</evidence>
<dbReference type="GeneID" id="38786425"/>
<feature type="region of interest" description="Disordered" evidence="5">
    <location>
        <begin position="495"/>
        <end position="525"/>
    </location>
</feature>
<dbReference type="InParanoid" id="A0A401H500"/>
<dbReference type="InterPro" id="IPR000504">
    <property type="entry name" value="RRM_dom"/>
</dbReference>
<dbReference type="InterPro" id="IPR035979">
    <property type="entry name" value="RBD_domain_sf"/>
</dbReference>
<dbReference type="Proteomes" id="UP000287166">
    <property type="component" value="Unassembled WGS sequence"/>
</dbReference>
<dbReference type="STRING" id="139825.A0A401H500"/>
<dbReference type="PROSITE" id="PS50102">
    <property type="entry name" value="RRM"/>
    <property type="match status" value="1"/>
</dbReference>
<dbReference type="PANTHER" id="PTHR48029">
    <property type="entry name" value="NUCLEOLAR PROTEIN 8"/>
    <property type="match status" value="1"/>
</dbReference>
<dbReference type="GO" id="GO:0005730">
    <property type="term" value="C:nucleolus"/>
    <property type="evidence" value="ECO:0007669"/>
    <property type="project" value="UniProtKB-SubCell"/>
</dbReference>
<dbReference type="Gene3D" id="3.30.70.330">
    <property type="match status" value="1"/>
</dbReference>
<gene>
    <name evidence="7" type="ORF">SCP_1601700</name>
</gene>
<evidence type="ECO:0000313" key="7">
    <source>
        <dbReference type="EMBL" id="GBE89508.1"/>
    </source>
</evidence>
<feature type="region of interest" description="Disordered" evidence="5">
    <location>
        <begin position="99"/>
        <end position="122"/>
    </location>
</feature>
<feature type="compositionally biased region" description="Basic residues" evidence="5">
    <location>
        <begin position="502"/>
        <end position="517"/>
    </location>
</feature>
<dbReference type="AlphaFoldDB" id="A0A401H500"/>
<comment type="subcellular location">
    <subcellularLocation>
        <location evidence="1">Nucleus</location>
        <location evidence="1">Nucleolus</location>
    </subcellularLocation>
</comment>
<feature type="region of interest" description="Disordered" evidence="5">
    <location>
        <begin position="221"/>
        <end position="300"/>
    </location>
</feature>
<evidence type="ECO:0000256" key="3">
    <source>
        <dbReference type="ARBA" id="ARBA00023242"/>
    </source>
</evidence>
<feature type="region of interest" description="Disordered" evidence="5">
    <location>
        <begin position="157"/>
        <end position="205"/>
    </location>
</feature>
<feature type="compositionally biased region" description="Basic residues" evidence="5">
    <location>
        <begin position="185"/>
        <end position="199"/>
    </location>
</feature>
<dbReference type="PANTHER" id="PTHR48029:SF1">
    <property type="entry name" value="NUCLEOLAR PROTEIN 8"/>
    <property type="match status" value="1"/>
</dbReference>
<name>A0A401H500_9APHY</name>
<evidence type="ECO:0000256" key="2">
    <source>
        <dbReference type="ARBA" id="ARBA00022884"/>
    </source>
</evidence>
<dbReference type="SMART" id="SM00360">
    <property type="entry name" value="RRM"/>
    <property type="match status" value="1"/>
</dbReference>
<dbReference type="SUPFAM" id="SSF54928">
    <property type="entry name" value="RNA-binding domain, RBD"/>
    <property type="match status" value="1"/>
</dbReference>
<dbReference type="InterPro" id="IPR012677">
    <property type="entry name" value="Nucleotide-bd_a/b_plait_sf"/>
</dbReference>
<accession>A0A401H500</accession>
<evidence type="ECO:0000256" key="5">
    <source>
        <dbReference type="SAM" id="MobiDB-lite"/>
    </source>
</evidence>
<evidence type="ECO:0000256" key="1">
    <source>
        <dbReference type="ARBA" id="ARBA00004604"/>
    </source>
</evidence>
<comment type="caution">
    <text evidence="7">The sequence shown here is derived from an EMBL/GenBank/DDBJ whole genome shotgun (WGS) entry which is preliminary data.</text>
</comment>
<dbReference type="EMBL" id="BFAD01000016">
    <property type="protein sequence ID" value="GBE89508.1"/>
    <property type="molecule type" value="Genomic_DNA"/>
</dbReference>
<dbReference type="GO" id="GO:0003723">
    <property type="term" value="F:RNA binding"/>
    <property type="evidence" value="ECO:0007669"/>
    <property type="project" value="UniProtKB-UniRule"/>
</dbReference>
<evidence type="ECO:0000259" key="6">
    <source>
        <dbReference type="PROSITE" id="PS50102"/>
    </source>
</evidence>
<dbReference type="RefSeq" id="XP_027620421.1">
    <property type="nucleotide sequence ID" value="XM_027764620.1"/>
</dbReference>
<dbReference type="OrthoDB" id="21643at2759"/>
<dbReference type="InterPro" id="IPR034138">
    <property type="entry name" value="NOP8_RRM"/>
</dbReference>
<dbReference type="CDD" id="cd12226">
    <property type="entry name" value="RRM_NOL8"/>
    <property type="match status" value="1"/>
</dbReference>
<keyword evidence="2 4" id="KW-0694">RNA-binding</keyword>
<feature type="domain" description="RRM" evidence="6">
    <location>
        <begin position="7"/>
        <end position="87"/>
    </location>
</feature>
<proteinExistence type="predicted"/>
<feature type="compositionally biased region" description="Basic and acidic residues" evidence="5">
    <location>
        <begin position="173"/>
        <end position="184"/>
    </location>
</feature>
<reference evidence="7 8" key="1">
    <citation type="journal article" date="2018" name="Sci. Rep.">
        <title>Genome sequence of the cauliflower mushroom Sparassis crispa (Hanabiratake) and its association with beneficial usage.</title>
        <authorList>
            <person name="Kiyama R."/>
            <person name="Furutani Y."/>
            <person name="Kawaguchi K."/>
            <person name="Nakanishi T."/>
        </authorList>
    </citation>
    <scope>NUCLEOTIDE SEQUENCE [LARGE SCALE GENOMIC DNA]</scope>
</reference>
<sequence length="525" mass="58479">MDEPIVKRLHVSGLTPAITPADLTQRLSSFGAVKAVDGFGVLDAVGLPRKFGYVTLETTKPKLARCMNTLSGVTWKGTKLRIGEAKLDFRERILKENETLKRAASDSPAGPPHKRRRLPRGVHGVHAQDMSLVTPGNAASRPGWRVTSLGRLIRPIRMRPEHPLPDQLPKIVSAEKGRKPQKERTQKKRVKNPPTRARRRTIDPTKWGSLHLKGVFLDTGATLDVGQRPPALRETERGLEESSNDEESDDDDDETDSGDEVMGAEEYPPSLLQEATLSPPFSPKPAAQKTRANVGDENDLVQETKKSLGLLQVLFGGRGDDEWGDQESVDSDGDLDDHARPADMQAEDIEENHMHVDKAVSFRVERVQPHEELPTPVSAQSAKLKDLFAPREEDAGFSLLGHLDLDLELDDEVDLQLTAEPQARPVPQPVATVSPAAGAQSVFDTRRPLFFPFPLDERDRARGRTGDAFDATNWRTWFYRTDSAEEIHKRWEETRGELTSGWKRRHREAVKSRRRRGGGAEDGDA</sequence>
<keyword evidence="3" id="KW-0539">Nucleus</keyword>
<protein>
    <recommendedName>
        <fullName evidence="6">RRM domain-containing protein</fullName>
    </recommendedName>
</protein>